<dbReference type="RefSeq" id="XP_022583979.1">
    <property type="nucleotide sequence ID" value="XM_022725528.1"/>
</dbReference>
<dbReference type="PANTHER" id="PTHR11905">
    <property type="entry name" value="ADAM A DISINTEGRIN AND METALLOPROTEASE DOMAIN"/>
    <property type="match status" value="1"/>
</dbReference>
<dbReference type="SUPFAM" id="SSF55486">
    <property type="entry name" value="Metalloproteases ('zincins'), catalytic domain"/>
    <property type="match status" value="1"/>
</dbReference>
<reference evidence="9" key="1">
    <citation type="journal article" date="2017" name="Genome Biol.">
        <title>Comparative genomics reveals high biological diversity and specific adaptations in the industrially and medically important fungal genus Aspergillus.</title>
        <authorList>
            <person name="de Vries R.P."/>
            <person name="Riley R."/>
            <person name="Wiebenga A."/>
            <person name="Aguilar-Osorio G."/>
            <person name="Amillis S."/>
            <person name="Uchima C.A."/>
            <person name="Anderluh G."/>
            <person name="Asadollahi M."/>
            <person name="Askin M."/>
            <person name="Barry K."/>
            <person name="Battaglia E."/>
            <person name="Bayram O."/>
            <person name="Benocci T."/>
            <person name="Braus-Stromeyer S.A."/>
            <person name="Caldana C."/>
            <person name="Canovas D."/>
            <person name="Cerqueira G.C."/>
            <person name="Chen F."/>
            <person name="Chen W."/>
            <person name="Choi C."/>
            <person name="Clum A."/>
            <person name="Dos Santos R.A."/>
            <person name="Damasio A.R."/>
            <person name="Diallinas G."/>
            <person name="Emri T."/>
            <person name="Fekete E."/>
            <person name="Flipphi M."/>
            <person name="Freyberg S."/>
            <person name="Gallo A."/>
            <person name="Gournas C."/>
            <person name="Habgood R."/>
            <person name="Hainaut M."/>
            <person name="Harispe M.L."/>
            <person name="Henrissat B."/>
            <person name="Hilden K.S."/>
            <person name="Hope R."/>
            <person name="Hossain A."/>
            <person name="Karabika E."/>
            <person name="Karaffa L."/>
            <person name="Karanyi Z."/>
            <person name="Krasevec N."/>
            <person name="Kuo A."/>
            <person name="Kusch H."/>
            <person name="LaButti K."/>
            <person name="Lagendijk E.L."/>
            <person name="Lapidus A."/>
            <person name="Levasseur A."/>
            <person name="Lindquist E."/>
            <person name="Lipzen A."/>
            <person name="Logrieco A.F."/>
            <person name="MacCabe A."/>
            <person name="Maekelae M.R."/>
            <person name="Malavazi I."/>
            <person name="Melin P."/>
            <person name="Meyer V."/>
            <person name="Mielnichuk N."/>
            <person name="Miskei M."/>
            <person name="Molnar A.P."/>
            <person name="Mule G."/>
            <person name="Ngan C.Y."/>
            <person name="Orejas M."/>
            <person name="Orosz E."/>
            <person name="Ouedraogo J.P."/>
            <person name="Overkamp K.M."/>
            <person name="Park H.-S."/>
            <person name="Perrone G."/>
            <person name="Piumi F."/>
            <person name="Punt P.J."/>
            <person name="Ram A.F."/>
            <person name="Ramon A."/>
            <person name="Rauscher S."/>
            <person name="Record E."/>
            <person name="Riano-Pachon D.M."/>
            <person name="Robert V."/>
            <person name="Roehrig J."/>
            <person name="Ruller R."/>
            <person name="Salamov A."/>
            <person name="Salih N.S."/>
            <person name="Samson R.A."/>
            <person name="Sandor E."/>
            <person name="Sanguinetti M."/>
            <person name="Schuetze T."/>
            <person name="Sepcic K."/>
            <person name="Shelest E."/>
            <person name="Sherlock G."/>
            <person name="Sophianopoulou V."/>
            <person name="Squina F.M."/>
            <person name="Sun H."/>
            <person name="Susca A."/>
            <person name="Todd R.B."/>
            <person name="Tsang A."/>
            <person name="Unkles S.E."/>
            <person name="van de Wiele N."/>
            <person name="van Rossen-Uffink D."/>
            <person name="Oliveira J.V."/>
            <person name="Vesth T.C."/>
            <person name="Visser J."/>
            <person name="Yu J.-H."/>
            <person name="Zhou M."/>
            <person name="Andersen M.R."/>
            <person name="Archer D.B."/>
            <person name="Baker S.E."/>
            <person name="Benoit I."/>
            <person name="Brakhage A.A."/>
            <person name="Braus G.H."/>
            <person name="Fischer R."/>
            <person name="Frisvad J.C."/>
            <person name="Goldman G.H."/>
            <person name="Houbraken J."/>
            <person name="Oakley B."/>
            <person name="Pocsi I."/>
            <person name="Scazzocchio C."/>
            <person name="Seiboth B."/>
            <person name="vanKuyk P.A."/>
            <person name="Wortman J."/>
            <person name="Dyer P.S."/>
            <person name="Grigoriev I.V."/>
        </authorList>
    </citation>
    <scope>NUCLEOTIDE SEQUENCE [LARGE SCALE GENOMIC DNA]</scope>
    <source>
        <strain evidence="9">CBS 506.65</strain>
    </source>
</reference>
<evidence type="ECO:0000256" key="5">
    <source>
        <dbReference type="SAM" id="SignalP"/>
    </source>
</evidence>
<dbReference type="PROSITE" id="PS50214">
    <property type="entry name" value="DISINTEGRIN_2"/>
    <property type="match status" value="1"/>
</dbReference>
<dbReference type="STRING" id="1073090.A0A1L9SQF0"/>
<evidence type="ECO:0000256" key="2">
    <source>
        <dbReference type="ARBA" id="ARBA00056552"/>
    </source>
</evidence>
<accession>A0A1L9SQF0</accession>
<dbReference type="CDD" id="cd04271">
    <property type="entry name" value="ZnMc_ADAM_fungal"/>
    <property type="match status" value="1"/>
</dbReference>
<dbReference type="GeneID" id="34611993"/>
<evidence type="ECO:0000256" key="3">
    <source>
        <dbReference type="ARBA" id="ARBA00074021"/>
    </source>
</evidence>
<dbReference type="Pfam" id="PF00200">
    <property type="entry name" value="Disintegrin"/>
    <property type="match status" value="1"/>
</dbReference>
<evidence type="ECO:0000313" key="8">
    <source>
        <dbReference type="EMBL" id="OJJ49469.1"/>
    </source>
</evidence>
<evidence type="ECO:0000256" key="4">
    <source>
        <dbReference type="PROSITE-ProRule" id="PRU00276"/>
    </source>
</evidence>
<dbReference type="AlphaFoldDB" id="A0A1L9SQF0"/>
<dbReference type="GO" id="GO:0004222">
    <property type="term" value="F:metalloendopeptidase activity"/>
    <property type="evidence" value="ECO:0007669"/>
    <property type="project" value="InterPro"/>
</dbReference>
<keyword evidence="5" id="KW-0732">Signal</keyword>
<dbReference type="VEuPathDB" id="FungiDB:ASPZODRAFT_1497803"/>
<dbReference type="InterPro" id="IPR034028">
    <property type="entry name" value="ZnMc_ADAM_fungal"/>
</dbReference>
<evidence type="ECO:0000256" key="1">
    <source>
        <dbReference type="ARBA" id="ARBA00023157"/>
    </source>
</evidence>
<dbReference type="OrthoDB" id="5951731at2759"/>
<comment type="caution">
    <text evidence="4">Lacks conserved residue(s) required for the propagation of feature annotation.</text>
</comment>
<feature type="active site" evidence="4">
    <location>
        <position position="425"/>
    </location>
</feature>
<feature type="chain" id="PRO_5012340774" description="Disintegrin and metalloproteinase domain-containing protein B" evidence="5">
    <location>
        <begin position="25"/>
        <end position="798"/>
    </location>
</feature>
<keyword evidence="4" id="KW-0479">Metal-binding</keyword>
<feature type="binding site" evidence="4">
    <location>
        <position position="434"/>
    </location>
    <ligand>
        <name>Zn(2+)</name>
        <dbReference type="ChEBI" id="CHEBI:29105"/>
        <note>catalytic</note>
    </ligand>
</feature>
<dbReference type="SMART" id="SM00050">
    <property type="entry name" value="DISIN"/>
    <property type="match status" value="1"/>
</dbReference>
<dbReference type="GO" id="GO:0046872">
    <property type="term" value="F:metal ion binding"/>
    <property type="evidence" value="ECO:0007669"/>
    <property type="project" value="UniProtKB-KW"/>
</dbReference>
<proteinExistence type="predicted"/>
<dbReference type="Gene3D" id="4.10.70.10">
    <property type="entry name" value="Disintegrin domain"/>
    <property type="match status" value="1"/>
</dbReference>
<keyword evidence="1" id="KW-1015">Disulfide bond</keyword>
<dbReference type="GO" id="GO:0006508">
    <property type="term" value="P:proteolysis"/>
    <property type="evidence" value="ECO:0007669"/>
    <property type="project" value="InterPro"/>
</dbReference>
<keyword evidence="9" id="KW-1185">Reference proteome</keyword>
<dbReference type="Proteomes" id="UP000184188">
    <property type="component" value="Unassembled WGS sequence"/>
</dbReference>
<dbReference type="InterPro" id="IPR001590">
    <property type="entry name" value="Peptidase_M12B"/>
</dbReference>
<feature type="binding site" evidence="4">
    <location>
        <position position="428"/>
    </location>
    <ligand>
        <name>Zn(2+)</name>
        <dbReference type="ChEBI" id="CHEBI:29105"/>
        <note>catalytic</note>
    </ligand>
</feature>
<evidence type="ECO:0000259" key="6">
    <source>
        <dbReference type="PROSITE" id="PS50214"/>
    </source>
</evidence>
<organism evidence="8 9">
    <name type="scientific">Penicilliopsis zonata CBS 506.65</name>
    <dbReference type="NCBI Taxonomy" id="1073090"/>
    <lineage>
        <taxon>Eukaryota</taxon>
        <taxon>Fungi</taxon>
        <taxon>Dikarya</taxon>
        <taxon>Ascomycota</taxon>
        <taxon>Pezizomycotina</taxon>
        <taxon>Eurotiomycetes</taxon>
        <taxon>Eurotiomycetidae</taxon>
        <taxon>Eurotiales</taxon>
        <taxon>Aspergillaceae</taxon>
        <taxon>Penicilliopsis</taxon>
    </lineage>
</organism>
<gene>
    <name evidence="8" type="ORF">ASPZODRAFT_1497803</name>
</gene>
<dbReference type="InterPro" id="IPR001762">
    <property type="entry name" value="Disintegrin_dom"/>
</dbReference>
<dbReference type="InterPro" id="IPR036436">
    <property type="entry name" value="Disintegrin_dom_sf"/>
</dbReference>
<feature type="domain" description="Disintegrin" evidence="6">
    <location>
        <begin position="511"/>
        <end position="600"/>
    </location>
</feature>
<dbReference type="Pfam" id="PF13688">
    <property type="entry name" value="Reprolysin_5"/>
    <property type="match status" value="1"/>
</dbReference>
<evidence type="ECO:0000259" key="7">
    <source>
        <dbReference type="PROSITE" id="PS50215"/>
    </source>
</evidence>
<evidence type="ECO:0000313" key="9">
    <source>
        <dbReference type="Proteomes" id="UP000184188"/>
    </source>
</evidence>
<comment type="function">
    <text evidence="2">Probable zinc protease.</text>
</comment>
<feature type="binding site" evidence="4">
    <location>
        <position position="424"/>
    </location>
    <ligand>
        <name>Zn(2+)</name>
        <dbReference type="ChEBI" id="CHEBI:29105"/>
        <note>catalytic</note>
    </ligand>
</feature>
<dbReference type="SUPFAM" id="SSF57552">
    <property type="entry name" value="Blood coagulation inhibitor (disintegrin)"/>
    <property type="match status" value="1"/>
</dbReference>
<dbReference type="FunFam" id="4.10.70.10:FF:000003">
    <property type="entry name" value="Disintegrin and metalloproteinase domain-containing protein 17"/>
    <property type="match status" value="1"/>
</dbReference>
<feature type="domain" description="Peptidase M12B" evidence="7">
    <location>
        <begin position="275"/>
        <end position="486"/>
    </location>
</feature>
<dbReference type="EMBL" id="KV878338">
    <property type="protein sequence ID" value="OJJ49469.1"/>
    <property type="molecule type" value="Genomic_DNA"/>
</dbReference>
<dbReference type="Gene3D" id="3.40.390.10">
    <property type="entry name" value="Collagenase (Catalytic Domain)"/>
    <property type="match status" value="1"/>
</dbReference>
<dbReference type="PROSITE" id="PS50215">
    <property type="entry name" value="ADAM_MEPRO"/>
    <property type="match status" value="1"/>
</dbReference>
<keyword evidence="4" id="KW-0862">Zinc</keyword>
<name>A0A1L9SQF0_9EURO</name>
<protein>
    <recommendedName>
        <fullName evidence="3">Disintegrin and metalloproteinase domain-containing protein B</fullName>
    </recommendedName>
</protein>
<dbReference type="PANTHER" id="PTHR11905:SF159">
    <property type="entry name" value="ADAM METALLOPROTEASE"/>
    <property type="match status" value="1"/>
</dbReference>
<dbReference type="Gene3D" id="3.40.1620.60">
    <property type="match status" value="1"/>
</dbReference>
<sequence length="798" mass="85445">MKFFRALISTFFVAASLLVATAQARSKAPNAIRYVSVLDNVLVHTPSHLVNHLSQFDITFDLHGGSQRIKLSLEPNHDILAEDALVQYLDVDGNVRHAEPIDRSAHRVFKGNAWVKSDAGRWEPVGWARVYMKKDGQYPLFEGAFSVLGDHHHIELQSTYLEKKRDEDVDIPRREGDYMLVYRNSDMIRYIHSELKRSLVDSASCSADQLGFNSDPRQLLFQQDQLSSAAWGATSLNSLFGLSRRQSDTGGVSGNTGGVNLKSTIGSTAGCPNNKMVALIGVATDCGFTSSFNSTESAREWVINVVNTASSLYEKSFNISIGLRNLTISDASCPSTASSSAPWNLPCSSSNITQRLDLFSKWRGSNNDSNAYWTLMSECSTDSEVGLSWLGQLCNTGVESEGSDYVSGTNVVVRISAGWQVFAHESGHTFGAVHDCDSTTCSEGLESTSQCCPLSTDTCNADGKYIMNPSASADATLFSPCTIGNICSALGRNSVKSTCLSDNKGVTTITGSQCGNGIVEAGEECDCGGTEACGDNSCCDGSTCKFKNGAVCDDSNDICCTDCQYAAASTVCRASTGSCDIEEKCTGNSSSCPADAYEPDGTSCGNSTGLKCASGSCTSRDLQCRTVVGALLNSNDTYACDSTSCTLTCASSVLGSNACATLNQNFLDGTPCGGGGKCENGQCKGSTVGKEIKSWVDDLHSLVCNQQMSTTPQRHPCQQASATASHVFLPFLERSHAPVDVSYGGIPWCELRGASASVFWYKPLARRASSLATIRVVLEMRFFLFFFFGTLMIDDPCT</sequence>
<feature type="signal peptide" evidence="5">
    <location>
        <begin position="1"/>
        <end position="24"/>
    </location>
</feature>
<dbReference type="InterPro" id="IPR024079">
    <property type="entry name" value="MetalloPept_cat_dom_sf"/>
</dbReference>